<evidence type="ECO:0000313" key="2">
    <source>
        <dbReference type="Proteomes" id="UP000692954"/>
    </source>
</evidence>
<dbReference type="EMBL" id="CAJJDN010000305">
    <property type="protein sequence ID" value="CAD8130586.1"/>
    <property type="molecule type" value="Genomic_DNA"/>
</dbReference>
<proteinExistence type="predicted"/>
<dbReference type="Proteomes" id="UP000692954">
    <property type="component" value="Unassembled WGS sequence"/>
</dbReference>
<dbReference type="AlphaFoldDB" id="A0A8S1RRX9"/>
<protein>
    <submittedName>
        <fullName evidence="1">Uncharacterized protein</fullName>
    </submittedName>
</protein>
<reference evidence="1" key="1">
    <citation type="submission" date="2021-01" db="EMBL/GenBank/DDBJ databases">
        <authorList>
            <consortium name="Genoscope - CEA"/>
            <person name="William W."/>
        </authorList>
    </citation>
    <scope>NUCLEOTIDE SEQUENCE</scope>
</reference>
<gene>
    <name evidence="1" type="ORF">PSON_ATCC_30995.1.T3050006</name>
</gene>
<comment type="caution">
    <text evidence="1">The sequence shown here is derived from an EMBL/GenBank/DDBJ whole genome shotgun (WGS) entry which is preliminary data.</text>
</comment>
<keyword evidence="2" id="KW-1185">Reference proteome</keyword>
<name>A0A8S1RRX9_9CILI</name>
<organism evidence="1 2">
    <name type="scientific">Paramecium sonneborni</name>
    <dbReference type="NCBI Taxonomy" id="65129"/>
    <lineage>
        <taxon>Eukaryota</taxon>
        <taxon>Sar</taxon>
        <taxon>Alveolata</taxon>
        <taxon>Ciliophora</taxon>
        <taxon>Intramacronucleata</taxon>
        <taxon>Oligohymenophorea</taxon>
        <taxon>Peniculida</taxon>
        <taxon>Parameciidae</taxon>
        <taxon>Paramecium</taxon>
    </lineage>
</organism>
<evidence type="ECO:0000313" key="1">
    <source>
        <dbReference type="EMBL" id="CAD8130586.1"/>
    </source>
</evidence>
<sequence length="386" mass="46010">MKMIIEIDKILLKEKLLEELKQKMQSIIPSQLEQSEQFTEKLVKSFKFKGYYFEVGDNKLIKSIVLSRKDIKPQIYKGISEGYLMEDTFKILNENITDSQKIFKSPNDNLGQLINRYKVAQQIKTNLRSLFEVERMQIEYPAIDNQLDLTVYKQMILIKNQKNKPKKKKLIELKRIANHNNVTLGCLKLIDKLLDELNSLEQENSQNAFKKIIEFPVNSDVLTNQLQIRFLLQLEVYIISCKKYIRNVKLKKNKILERELYKKLNESITLEQLEEIEHECFQLGFDMDVEQRRQQLLQAQEIIQNIQPSLNDNLEEFKKLKSLELDTQIKSTEQQIDFVKQLYYLVYNQYDQLPKMIQKVKDISDQQISIMNYFTKLQFRKQLTMN</sequence>
<accession>A0A8S1RRX9</accession>